<reference evidence="6" key="2">
    <citation type="submission" date="2025-09" db="UniProtKB">
        <authorList>
            <consortium name="Ensembl"/>
        </authorList>
    </citation>
    <scope>IDENTIFICATION</scope>
</reference>
<feature type="compositionally biased region" description="Polar residues" evidence="3">
    <location>
        <begin position="8"/>
        <end position="17"/>
    </location>
</feature>
<sequence length="178" mass="19333">MWELGSTVRGSGVSSLKGQHRSTPGWLVPWLLLVTLLSLGLGSGVSPCQLPCLRCSHRLNFWCAGQCQFCPAGWLWDAGQCYYFSSAKKTWEQSREDCCSRGAQLVTIQANTTLVSAPSLACPAPHGHWAELAAHWHTGMCSTFWPLSSSQGCTGAFWGSEDCRGLTLVPTPCLGERL</sequence>
<accession>A0A8C0IGX7</accession>
<evidence type="ECO:0000256" key="4">
    <source>
        <dbReference type="SAM" id="Phobius"/>
    </source>
</evidence>
<keyword evidence="4" id="KW-1133">Transmembrane helix</keyword>
<organism evidence="6 7">
    <name type="scientific">Bubo bubo</name>
    <name type="common">Eurasian eagle-owl</name>
    <name type="synonym">Strix bubo</name>
    <dbReference type="NCBI Taxonomy" id="30461"/>
    <lineage>
        <taxon>Eukaryota</taxon>
        <taxon>Metazoa</taxon>
        <taxon>Chordata</taxon>
        <taxon>Craniata</taxon>
        <taxon>Vertebrata</taxon>
        <taxon>Euteleostomi</taxon>
        <taxon>Archelosauria</taxon>
        <taxon>Archosauria</taxon>
        <taxon>Dinosauria</taxon>
        <taxon>Saurischia</taxon>
        <taxon>Theropoda</taxon>
        <taxon>Coelurosauria</taxon>
        <taxon>Aves</taxon>
        <taxon>Neognathae</taxon>
        <taxon>Neoaves</taxon>
        <taxon>Telluraves</taxon>
        <taxon>Strigiformes</taxon>
        <taxon>Strigidae</taxon>
        <taxon>Bubo</taxon>
    </lineage>
</organism>
<keyword evidence="4" id="KW-0812">Transmembrane</keyword>
<evidence type="ECO:0000313" key="7">
    <source>
        <dbReference type="Proteomes" id="UP000694567"/>
    </source>
</evidence>
<evidence type="ECO:0000259" key="5">
    <source>
        <dbReference type="PROSITE" id="PS50041"/>
    </source>
</evidence>
<name>A0A8C0IGX7_BUBBB</name>
<dbReference type="Ensembl" id="ENSBOBT00000021039.1">
    <property type="protein sequence ID" value="ENSBOBP00000020562.1"/>
    <property type="gene ID" value="ENSBOBG00000012527.1"/>
</dbReference>
<feature type="transmembrane region" description="Helical" evidence="4">
    <location>
        <begin position="26"/>
        <end position="45"/>
    </location>
</feature>
<evidence type="ECO:0000256" key="1">
    <source>
        <dbReference type="ARBA" id="ARBA00022734"/>
    </source>
</evidence>
<keyword evidence="2" id="KW-1015">Disulfide bond</keyword>
<dbReference type="InterPro" id="IPR051379">
    <property type="entry name" value="C-type_Lectin_Receptor_IMM"/>
</dbReference>
<dbReference type="InterPro" id="IPR016187">
    <property type="entry name" value="CTDL_fold"/>
</dbReference>
<dbReference type="Proteomes" id="UP000694567">
    <property type="component" value="Unplaced"/>
</dbReference>
<dbReference type="InterPro" id="IPR016186">
    <property type="entry name" value="C-type_lectin-like/link_sf"/>
</dbReference>
<dbReference type="AlphaFoldDB" id="A0A8C0IGX7"/>
<dbReference type="PANTHER" id="PTHR46746">
    <property type="entry name" value="KILLER CELL LECTIN-LIKE RECEPTOR SUBFAMILY F MEMBER 2"/>
    <property type="match status" value="1"/>
</dbReference>
<dbReference type="PANTHER" id="PTHR46746:SF9">
    <property type="entry name" value="CD209 ANTIGEN-LIKE PROTEIN C-LIKE"/>
    <property type="match status" value="1"/>
</dbReference>
<protein>
    <recommendedName>
        <fullName evidence="5">C-type lectin domain-containing protein</fullName>
    </recommendedName>
</protein>
<feature type="region of interest" description="Disordered" evidence="3">
    <location>
        <begin position="1"/>
        <end position="22"/>
    </location>
</feature>
<dbReference type="Gene3D" id="3.10.100.10">
    <property type="entry name" value="Mannose-Binding Protein A, subunit A"/>
    <property type="match status" value="1"/>
</dbReference>
<feature type="domain" description="C-type lectin" evidence="5">
    <location>
        <begin position="77"/>
        <end position="163"/>
    </location>
</feature>
<dbReference type="GO" id="GO:0030246">
    <property type="term" value="F:carbohydrate binding"/>
    <property type="evidence" value="ECO:0007669"/>
    <property type="project" value="UniProtKB-KW"/>
</dbReference>
<proteinExistence type="predicted"/>
<dbReference type="PROSITE" id="PS50041">
    <property type="entry name" value="C_TYPE_LECTIN_2"/>
    <property type="match status" value="1"/>
</dbReference>
<dbReference type="InterPro" id="IPR001304">
    <property type="entry name" value="C-type_lectin-like"/>
</dbReference>
<keyword evidence="1" id="KW-0430">Lectin</keyword>
<evidence type="ECO:0000313" key="6">
    <source>
        <dbReference type="Ensembl" id="ENSBOBP00000020562.1"/>
    </source>
</evidence>
<evidence type="ECO:0000256" key="3">
    <source>
        <dbReference type="SAM" id="MobiDB-lite"/>
    </source>
</evidence>
<keyword evidence="7" id="KW-1185">Reference proteome</keyword>
<reference evidence="6" key="1">
    <citation type="submission" date="2025-08" db="UniProtKB">
        <authorList>
            <consortium name="Ensembl"/>
        </authorList>
    </citation>
    <scope>IDENTIFICATION</scope>
</reference>
<evidence type="ECO:0000256" key="2">
    <source>
        <dbReference type="ARBA" id="ARBA00023157"/>
    </source>
</evidence>
<keyword evidence="4" id="KW-0472">Membrane</keyword>
<dbReference type="SUPFAM" id="SSF56436">
    <property type="entry name" value="C-type lectin-like"/>
    <property type="match status" value="1"/>
</dbReference>